<evidence type="ECO:0008006" key="4">
    <source>
        <dbReference type="Google" id="ProtNLM"/>
    </source>
</evidence>
<comment type="caution">
    <text evidence="2">The sequence shown here is derived from an EMBL/GenBank/DDBJ whole genome shotgun (WGS) entry which is preliminary data.</text>
</comment>
<dbReference type="Proteomes" id="UP000620550">
    <property type="component" value="Unassembled WGS sequence"/>
</dbReference>
<proteinExistence type="predicted"/>
<organism evidence="2 3">
    <name type="scientific">Sphingobacterium griseoflavum</name>
    <dbReference type="NCBI Taxonomy" id="1474952"/>
    <lineage>
        <taxon>Bacteria</taxon>
        <taxon>Pseudomonadati</taxon>
        <taxon>Bacteroidota</taxon>
        <taxon>Sphingobacteriia</taxon>
        <taxon>Sphingobacteriales</taxon>
        <taxon>Sphingobacteriaceae</taxon>
        <taxon>Sphingobacterium</taxon>
    </lineage>
</organism>
<evidence type="ECO:0000313" key="2">
    <source>
        <dbReference type="EMBL" id="GHE35146.1"/>
    </source>
</evidence>
<name>A0ABQ3HXA7_9SPHI</name>
<keyword evidence="1" id="KW-0472">Membrane</keyword>
<accession>A0ABQ3HXA7</accession>
<evidence type="ECO:0000256" key="1">
    <source>
        <dbReference type="SAM" id="Phobius"/>
    </source>
</evidence>
<keyword evidence="1" id="KW-0812">Transmembrane</keyword>
<keyword evidence="3" id="KW-1185">Reference proteome</keyword>
<dbReference type="EMBL" id="BNAF01000006">
    <property type="protein sequence ID" value="GHE35146.1"/>
    <property type="molecule type" value="Genomic_DNA"/>
</dbReference>
<sequence length="58" mass="6750">MKRKFRNAKRRVELWWMYLDNAEKEFASMLIGGSIAVVIIFFAAFACYVLGQHIVNPV</sequence>
<evidence type="ECO:0000313" key="3">
    <source>
        <dbReference type="Proteomes" id="UP000620550"/>
    </source>
</evidence>
<feature type="transmembrane region" description="Helical" evidence="1">
    <location>
        <begin position="26"/>
        <end position="51"/>
    </location>
</feature>
<keyword evidence="1" id="KW-1133">Transmembrane helix</keyword>
<reference evidence="3" key="1">
    <citation type="journal article" date="2019" name="Int. J. Syst. Evol. Microbiol.">
        <title>The Global Catalogue of Microorganisms (GCM) 10K type strain sequencing project: providing services to taxonomists for standard genome sequencing and annotation.</title>
        <authorList>
            <consortium name="The Broad Institute Genomics Platform"/>
            <consortium name="The Broad Institute Genome Sequencing Center for Infectious Disease"/>
            <person name="Wu L."/>
            <person name="Ma J."/>
        </authorList>
    </citation>
    <scope>NUCLEOTIDE SEQUENCE [LARGE SCALE GENOMIC DNA]</scope>
    <source>
        <strain evidence="3">CGMCC 1.12966</strain>
    </source>
</reference>
<protein>
    <recommendedName>
        <fullName evidence="4">Phage protein</fullName>
    </recommendedName>
</protein>
<gene>
    <name evidence="2" type="ORF">GCM10017764_17980</name>
</gene>